<keyword evidence="6" id="KW-1185">Reference proteome</keyword>
<dbReference type="EMBL" id="CP031320">
    <property type="protein sequence ID" value="AXK37527.1"/>
    <property type="molecule type" value="Genomic_DNA"/>
</dbReference>
<sequence>MDRIDRELLALLLTDARATYQDLGRRVRLSANTVADRVRRLRKSGVIRGYRAELDLAVLGHGMEMLSDVRLREATDRAVFEQQLADVPQVVGAMRLTGEYDYQLRVVCADAREFETVIDGLKRELGVRELRSRLLLHEVPLRPERILDA</sequence>
<evidence type="ECO:0000259" key="4">
    <source>
        <dbReference type="PROSITE" id="PS50956"/>
    </source>
</evidence>
<evidence type="ECO:0000256" key="1">
    <source>
        <dbReference type="ARBA" id="ARBA00023015"/>
    </source>
</evidence>
<dbReference type="AlphaFoldDB" id="A0A345Y0W1"/>
<proteinExistence type="predicted"/>
<dbReference type="Pfam" id="PF01037">
    <property type="entry name" value="AsnC_trans_reg"/>
    <property type="match status" value="1"/>
</dbReference>
<keyword evidence="1" id="KW-0805">Transcription regulation</keyword>
<dbReference type="SUPFAM" id="SSF54909">
    <property type="entry name" value="Dimeric alpha+beta barrel"/>
    <property type="match status" value="1"/>
</dbReference>
<dbReference type="InterPro" id="IPR036388">
    <property type="entry name" value="WH-like_DNA-bd_sf"/>
</dbReference>
<organism evidence="5 6">
    <name type="scientific">Streptomyces armeniacus</name>
    <dbReference type="NCBI Taxonomy" id="83291"/>
    <lineage>
        <taxon>Bacteria</taxon>
        <taxon>Bacillati</taxon>
        <taxon>Actinomycetota</taxon>
        <taxon>Actinomycetes</taxon>
        <taxon>Kitasatosporales</taxon>
        <taxon>Streptomycetaceae</taxon>
        <taxon>Streptomyces</taxon>
    </lineage>
</organism>
<gene>
    <name evidence="5" type="ORF">DVA86_21325</name>
</gene>
<evidence type="ECO:0000313" key="5">
    <source>
        <dbReference type="EMBL" id="AXK37527.1"/>
    </source>
</evidence>
<dbReference type="InterPro" id="IPR000485">
    <property type="entry name" value="AsnC-type_HTH_dom"/>
</dbReference>
<evidence type="ECO:0000256" key="2">
    <source>
        <dbReference type="ARBA" id="ARBA00023125"/>
    </source>
</evidence>
<name>A0A345Y0W1_9ACTN</name>
<dbReference type="InterPro" id="IPR019887">
    <property type="entry name" value="Tscrpt_reg_AsnC/Lrp_C"/>
</dbReference>
<evidence type="ECO:0000313" key="6">
    <source>
        <dbReference type="Proteomes" id="UP000254425"/>
    </source>
</evidence>
<dbReference type="InterPro" id="IPR019888">
    <property type="entry name" value="Tscrpt_reg_AsnC-like"/>
</dbReference>
<feature type="domain" description="HTH asnC-type" evidence="4">
    <location>
        <begin position="1"/>
        <end position="62"/>
    </location>
</feature>
<dbReference type="Gene3D" id="3.30.70.920">
    <property type="match status" value="1"/>
</dbReference>
<dbReference type="Proteomes" id="UP000254425">
    <property type="component" value="Chromosome"/>
</dbReference>
<dbReference type="Gene3D" id="1.10.10.10">
    <property type="entry name" value="Winged helix-like DNA-binding domain superfamily/Winged helix DNA-binding domain"/>
    <property type="match status" value="1"/>
</dbReference>
<dbReference type="PANTHER" id="PTHR30154:SF34">
    <property type="entry name" value="TRANSCRIPTIONAL REGULATOR AZLB"/>
    <property type="match status" value="1"/>
</dbReference>
<evidence type="ECO:0000256" key="3">
    <source>
        <dbReference type="ARBA" id="ARBA00023163"/>
    </source>
</evidence>
<dbReference type="SUPFAM" id="SSF46785">
    <property type="entry name" value="Winged helix' DNA-binding domain"/>
    <property type="match status" value="1"/>
</dbReference>
<dbReference type="GO" id="GO:0043200">
    <property type="term" value="P:response to amino acid"/>
    <property type="evidence" value="ECO:0007669"/>
    <property type="project" value="TreeGrafter"/>
</dbReference>
<dbReference type="PANTHER" id="PTHR30154">
    <property type="entry name" value="LEUCINE-RESPONSIVE REGULATORY PROTEIN"/>
    <property type="match status" value="1"/>
</dbReference>
<keyword evidence="3" id="KW-0804">Transcription</keyword>
<dbReference type="Pfam" id="PF13412">
    <property type="entry name" value="HTH_24"/>
    <property type="match status" value="1"/>
</dbReference>
<dbReference type="GO" id="GO:0005829">
    <property type="term" value="C:cytosol"/>
    <property type="evidence" value="ECO:0007669"/>
    <property type="project" value="TreeGrafter"/>
</dbReference>
<reference evidence="5 6" key="1">
    <citation type="submission" date="2018-07" db="EMBL/GenBank/DDBJ databases">
        <title>Draft genome of the type strain Streptomyces armeniacus ATCC 15676.</title>
        <authorList>
            <person name="Labana P."/>
            <person name="Gosse J.T."/>
            <person name="Boddy C.N."/>
        </authorList>
    </citation>
    <scope>NUCLEOTIDE SEQUENCE [LARGE SCALE GENOMIC DNA]</scope>
    <source>
        <strain evidence="5 6">ATCC 15676</strain>
    </source>
</reference>
<dbReference type="InterPro" id="IPR036390">
    <property type="entry name" value="WH_DNA-bd_sf"/>
</dbReference>
<dbReference type="PROSITE" id="PS50956">
    <property type="entry name" value="HTH_ASNC_2"/>
    <property type="match status" value="1"/>
</dbReference>
<dbReference type="KEGG" id="sarm:DVA86_21325"/>
<accession>A0A345Y0W1</accession>
<dbReference type="SMART" id="SM00344">
    <property type="entry name" value="HTH_ASNC"/>
    <property type="match status" value="1"/>
</dbReference>
<dbReference type="GO" id="GO:0043565">
    <property type="term" value="F:sequence-specific DNA binding"/>
    <property type="evidence" value="ECO:0007669"/>
    <property type="project" value="InterPro"/>
</dbReference>
<dbReference type="InterPro" id="IPR011008">
    <property type="entry name" value="Dimeric_a/b-barrel"/>
</dbReference>
<dbReference type="PRINTS" id="PR00033">
    <property type="entry name" value="HTHASNC"/>
</dbReference>
<keyword evidence="2" id="KW-0238">DNA-binding</keyword>
<protein>
    <submittedName>
        <fullName evidence="5">Lrp/AsnC family transcriptional regulator</fullName>
    </submittedName>
</protein>